<dbReference type="InParanoid" id="A0A482XRQ5"/>
<sequence>METDVSLTEKKRRAEQAWRGLGVAWRGAVWSVEGVANGSSAARGPVGDAILSGEVPYGEASDTPPKTGLGPKM</sequence>
<dbReference type="AlphaFoldDB" id="A0A482XRQ5"/>
<evidence type="ECO:0000313" key="3">
    <source>
        <dbReference type="Proteomes" id="UP000291343"/>
    </source>
</evidence>
<name>A0A482XRQ5_LAOST</name>
<evidence type="ECO:0000256" key="1">
    <source>
        <dbReference type="SAM" id="MobiDB-lite"/>
    </source>
</evidence>
<gene>
    <name evidence="2" type="ORF">LSTR_LSTR002204</name>
</gene>
<protein>
    <submittedName>
        <fullName evidence="2">Uncharacterized protein</fullName>
    </submittedName>
</protein>
<organism evidence="2 3">
    <name type="scientific">Laodelphax striatellus</name>
    <name type="common">Small brown planthopper</name>
    <name type="synonym">Delphax striatella</name>
    <dbReference type="NCBI Taxonomy" id="195883"/>
    <lineage>
        <taxon>Eukaryota</taxon>
        <taxon>Metazoa</taxon>
        <taxon>Ecdysozoa</taxon>
        <taxon>Arthropoda</taxon>
        <taxon>Hexapoda</taxon>
        <taxon>Insecta</taxon>
        <taxon>Pterygota</taxon>
        <taxon>Neoptera</taxon>
        <taxon>Paraneoptera</taxon>
        <taxon>Hemiptera</taxon>
        <taxon>Auchenorrhyncha</taxon>
        <taxon>Fulgoroidea</taxon>
        <taxon>Delphacidae</taxon>
        <taxon>Criomorphinae</taxon>
        <taxon>Laodelphax</taxon>
    </lineage>
</organism>
<feature type="region of interest" description="Disordered" evidence="1">
    <location>
        <begin position="53"/>
        <end position="73"/>
    </location>
</feature>
<proteinExistence type="predicted"/>
<keyword evidence="3" id="KW-1185">Reference proteome</keyword>
<reference evidence="2 3" key="1">
    <citation type="journal article" date="2017" name="Gigascience">
        <title>Genome sequence of the small brown planthopper, Laodelphax striatellus.</title>
        <authorList>
            <person name="Zhu J."/>
            <person name="Jiang F."/>
            <person name="Wang X."/>
            <person name="Yang P."/>
            <person name="Bao Y."/>
            <person name="Zhao W."/>
            <person name="Wang W."/>
            <person name="Lu H."/>
            <person name="Wang Q."/>
            <person name="Cui N."/>
            <person name="Li J."/>
            <person name="Chen X."/>
            <person name="Luo L."/>
            <person name="Yu J."/>
            <person name="Kang L."/>
            <person name="Cui F."/>
        </authorList>
    </citation>
    <scope>NUCLEOTIDE SEQUENCE [LARGE SCALE GENOMIC DNA]</scope>
    <source>
        <strain evidence="2">Lst14</strain>
    </source>
</reference>
<dbReference type="EMBL" id="QKKF02002849">
    <property type="protein sequence ID" value="RZF48138.1"/>
    <property type="molecule type" value="Genomic_DNA"/>
</dbReference>
<evidence type="ECO:0000313" key="2">
    <source>
        <dbReference type="EMBL" id="RZF48138.1"/>
    </source>
</evidence>
<dbReference type="Proteomes" id="UP000291343">
    <property type="component" value="Unassembled WGS sequence"/>
</dbReference>
<accession>A0A482XRQ5</accession>
<comment type="caution">
    <text evidence="2">The sequence shown here is derived from an EMBL/GenBank/DDBJ whole genome shotgun (WGS) entry which is preliminary data.</text>
</comment>